<dbReference type="SMART" id="SM00866">
    <property type="entry name" value="UTRA"/>
    <property type="match status" value="1"/>
</dbReference>
<dbReference type="EMBL" id="NFIE01000033">
    <property type="protein sequence ID" value="OUN84150.1"/>
    <property type="molecule type" value="Genomic_DNA"/>
</dbReference>
<keyword evidence="3" id="KW-0804">Transcription</keyword>
<dbReference type="GO" id="GO:0003677">
    <property type="term" value="F:DNA binding"/>
    <property type="evidence" value="ECO:0007669"/>
    <property type="project" value="UniProtKB-KW"/>
</dbReference>
<accession>A0A1Y3XPX3</accession>
<keyword evidence="2" id="KW-0238">DNA-binding</keyword>
<dbReference type="GO" id="GO:0045892">
    <property type="term" value="P:negative regulation of DNA-templated transcription"/>
    <property type="evidence" value="ECO:0007669"/>
    <property type="project" value="TreeGrafter"/>
</dbReference>
<dbReference type="Proteomes" id="UP000195781">
    <property type="component" value="Unassembled WGS sequence"/>
</dbReference>
<feature type="domain" description="HTH gntR-type" evidence="4">
    <location>
        <begin position="7"/>
        <end position="75"/>
    </location>
</feature>
<comment type="caution">
    <text evidence="5">The sequence shown here is derived from an EMBL/GenBank/DDBJ whole genome shotgun (WGS) entry which is preliminary data.</text>
</comment>
<gene>
    <name evidence="5" type="ORF">B5G02_09785</name>
</gene>
<name>A0A1Y3XPX3_9ACTN</name>
<evidence type="ECO:0000259" key="4">
    <source>
        <dbReference type="PROSITE" id="PS50949"/>
    </source>
</evidence>
<sequence length="261" mass="28174">MARRIEVSPFDRAYEGVLEYIEAHGLKPGDRLPSERDLCVALDVSRTTLRSALAQLSVVHVVECHPGSGSFVCPPRPTTHLDDLSGFSEIVRKAGEVPRSSVLSSEVVACPDKIAPRLGLMPGDPVFKLRRVRGVEREAVCVEAAYVAAAGCPGIEDIDFARESLTQALEARFGKAVAHTTLTVSVARATDEEAGLLGIAPRALVFSERELRADASFAPVEYCESVYVPERFGVVCTTVFKTPDGGEGFPGEEVEPHVERL</sequence>
<dbReference type="SUPFAM" id="SSF46785">
    <property type="entry name" value="Winged helix' DNA-binding domain"/>
    <property type="match status" value="1"/>
</dbReference>
<evidence type="ECO:0000256" key="3">
    <source>
        <dbReference type="ARBA" id="ARBA00023163"/>
    </source>
</evidence>
<dbReference type="SMART" id="SM00345">
    <property type="entry name" value="HTH_GNTR"/>
    <property type="match status" value="1"/>
</dbReference>
<dbReference type="OrthoDB" id="3182938at2"/>
<dbReference type="AlphaFoldDB" id="A0A1Y3XPX3"/>
<organism evidence="5 6">
    <name type="scientific">[Collinsella] massiliensis</name>
    <dbReference type="NCBI Taxonomy" id="1232426"/>
    <lineage>
        <taxon>Bacteria</taxon>
        <taxon>Bacillati</taxon>
        <taxon>Actinomycetota</taxon>
        <taxon>Coriobacteriia</taxon>
        <taxon>Coriobacteriales</taxon>
        <taxon>Coriobacteriaceae</taxon>
        <taxon>Enorma</taxon>
    </lineage>
</organism>
<evidence type="ECO:0000313" key="6">
    <source>
        <dbReference type="Proteomes" id="UP000195781"/>
    </source>
</evidence>
<dbReference type="InterPro" id="IPR036390">
    <property type="entry name" value="WH_DNA-bd_sf"/>
</dbReference>
<dbReference type="InterPro" id="IPR050679">
    <property type="entry name" value="Bact_HTH_transcr_reg"/>
</dbReference>
<dbReference type="Pfam" id="PF00392">
    <property type="entry name" value="GntR"/>
    <property type="match status" value="1"/>
</dbReference>
<dbReference type="InterPro" id="IPR028978">
    <property type="entry name" value="Chorismate_lyase_/UTRA_dom_sf"/>
</dbReference>
<dbReference type="Pfam" id="PF07702">
    <property type="entry name" value="UTRA"/>
    <property type="match status" value="1"/>
</dbReference>
<dbReference type="SUPFAM" id="SSF64288">
    <property type="entry name" value="Chorismate lyase-like"/>
    <property type="match status" value="1"/>
</dbReference>
<dbReference type="GO" id="GO:0003700">
    <property type="term" value="F:DNA-binding transcription factor activity"/>
    <property type="evidence" value="ECO:0007669"/>
    <property type="project" value="InterPro"/>
</dbReference>
<dbReference type="PRINTS" id="PR00035">
    <property type="entry name" value="HTHGNTR"/>
</dbReference>
<dbReference type="RefSeq" id="WP_094336078.1">
    <property type="nucleotide sequence ID" value="NZ_NFIE01000033.1"/>
</dbReference>
<evidence type="ECO:0000256" key="1">
    <source>
        <dbReference type="ARBA" id="ARBA00023015"/>
    </source>
</evidence>
<dbReference type="Gene3D" id="1.10.10.10">
    <property type="entry name" value="Winged helix-like DNA-binding domain superfamily/Winged helix DNA-binding domain"/>
    <property type="match status" value="1"/>
</dbReference>
<keyword evidence="1" id="KW-0805">Transcription regulation</keyword>
<evidence type="ECO:0000256" key="2">
    <source>
        <dbReference type="ARBA" id="ARBA00023125"/>
    </source>
</evidence>
<dbReference type="PANTHER" id="PTHR44846">
    <property type="entry name" value="MANNOSYL-D-GLYCERATE TRANSPORT/METABOLISM SYSTEM REPRESSOR MNGR-RELATED"/>
    <property type="match status" value="1"/>
</dbReference>
<protein>
    <recommendedName>
        <fullName evidence="4">HTH gntR-type domain-containing protein</fullName>
    </recommendedName>
</protein>
<proteinExistence type="predicted"/>
<keyword evidence="6" id="KW-1185">Reference proteome</keyword>
<dbReference type="InterPro" id="IPR036388">
    <property type="entry name" value="WH-like_DNA-bd_sf"/>
</dbReference>
<dbReference type="Gene3D" id="3.40.1410.10">
    <property type="entry name" value="Chorismate lyase-like"/>
    <property type="match status" value="1"/>
</dbReference>
<reference evidence="6" key="1">
    <citation type="submission" date="2017-04" db="EMBL/GenBank/DDBJ databases">
        <title>Function of individual gut microbiota members based on whole genome sequencing of pure cultures obtained from chicken caecum.</title>
        <authorList>
            <person name="Medvecky M."/>
            <person name="Cejkova D."/>
            <person name="Polansky O."/>
            <person name="Karasova D."/>
            <person name="Kubasova T."/>
            <person name="Cizek A."/>
            <person name="Rychlik I."/>
        </authorList>
    </citation>
    <scope>NUCLEOTIDE SEQUENCE [LARGE SCALE GENOMIC DNA]</scope>
    <source>
        <strain evidence="6">An5</strain>
    </source>
</reference>
<evidence type="ECO:0000313" key="5">
    <source>
        <dbReference type="EMBL" id="OUN84150.1"/>
    </source>
</evidence>
<dbReference type="InterPro" id="IPR000524">
    <property type="entry name" value="Tscrpt_reg_HTH_GntR"/>
</dbReference>
<dbReference type="PROSITE" id="PS50949">
    <property type="entry name" value="HTH_GNTR"/>
    <property type="match status" value="1"/>
</dbReference>
<dbReference type="CDD" id="cd07377">
    <property type="entry name" value="WHTH_GntR"/>
    <property type="match status" value="1"/>
</dbReference>
<dbReference type="InterPro" id="IPR011663">
    <property type="entry name" value="UTRA"/>
</dbReference>
<dbReference type="PANTHER" id="PTHR44846:SF1">
    <property type="entry name" value="MANNOSYL-D-GLYCERATE TRANSPORT_METABOLISM SYSTEM REPRESSOR MNGR-RELATED"/>
    <property type="match status" value="1"/>
</dbReference>